<dbReference type="Proteomes" id="UP000255505">
    <property type="component" value="Plasmid III"/>
</dbReference>
<name>A0A375IST5_9BURK</name>
<keyword evidence="1" id="KW-0614">Plasmid</keyword>
<evidence type="ECO:0000313" key="1">
    <source>
        <dbReference type="EMBL" id="SPK77743.1"/>
    </source>
</evidence>
<protein>
    <submittedName>
        <fullName evidence="1">Uncharacterized protein</fullName>
    </submittedName>
</protein>
<sequence length="76" mass="8916">MDWPWGETKCEHSFCQCHCRPWGRAAVAASGKHLYDYTTIAKRYQLCASNTATWPPNQWWVRFTRWCPWSVGAANH</sequence>
<organism evidence="1 2">
    <name type="scientific">Cupriavidus taiwanensis</name>
    <dbReference type="NCBI Taxonomy" id="164546"/>
    <lineage>
        <taxon>Bacteria</taxon>
        <taxon>Pseudomonadati</taxon>
        <taxon>Pseudomonadota</taxon>
        <taxon>Betaproteobacteria</taxon>
        <taxon>Burkholderiales</taxon>
        <taxon>Burkholderiaceae</taxon>
        <taxon>Cupriavidus</taxon>
    </lineage>
</organism>
<proteinExistence type="predicted"/>
<gene>
    <name evidence="1" type="ORF">CT19425_P70083</name>
</gene>
<reference evidence="1 2" key="1">
    <citation type="submission" date="2018-01" db="EMBL/GenBank/DDBJ databases">
        <authorList>
            <person name="Gaut B.S."/>
            <person name="Morton B.R."/>
            <person name="Clegg M.T."/>
            <person name="Duvall M.R."/>
        </authorList>
    </citation>
    <scope>NUCLEOTIDE SEQUENCE [LARGE SCALE GENOMIC DNA]</scope>
    <source>
        <strain evidence="1">Cupriavidus taiwanensis LMG 19425</strain>
        <plasmid evidence="2">Plasmid iii</plasmid>
    </source>
</reference>
<evidence type="ECO:0000313" key="2">
    <source>
        <dbReference type="Proteomes" id="UP000255505"/>
    </source>
</evidence>
<accession>A0A375IST5</accession>
<dbReference type="EMBL" id="LT991978">
    <property type="protein sequence ID" value="SPK77743.1"/>
    <property type="molecule type" value="Genomic_DNA"/>
</dbReference>
<dbReference type="AlphaFoldDB" id="A0A375IST5"/>
<geneLocation type="plasmid" evidence="1">
    <name>III</name>
</geneLocation>